<dbReference type="GO" id="GO:0005739">
    <property type="term" value="C:mitochondrion"/>
    <property type="evidence" value="ECO:0007669"/>
    <property type="project" value="TreeGrafter"/>
</dbReference>
<evidence type="ECO:0000313" key="11">
    <source>
        <dbReference type="EMBL" id="KAF2815576.1"/>
    </source>
</evidence>
<gene>
    <name evidence="11 13" type="ORF">BDZ99DRAFT_567402</name>
</gene>
<dbReference type="InterPro" id="IPR008927">
    <property type="entry name" value="6-PGluconate_DH-like_C_sf"/>
</dbReference>
<keyword evidence="6" id="KW-0520">NAD</keyword>
<dbReference type="InterPro" id="IPR013328">
    <property type="entry name" value="6PGD_dom2"/>
</dbReference>
<dbReference type="InterPro" id="IPR002204">
    <property type="entry name" value="3-OH-isobutyrate_DH-rel_CS"/>
</dbReference>
<dbReference type="PANTHER" id="PTHR22981:SF81">
    <property type="entry name" value="DEHYDROGENASE, PUTATIVE-RELATED"/>
    <property type="match status" value="1"/>
</dbReference>
<evidence type="ECO:0000313" key="13">
    <source>
        <dbReference type="RefSeq" id="XP_033582540.1"/>
    </source>
</evidence>
<reference evidence="11 13" key="1">
    <citation type="journal article" date="2020" name="Stud. Mycol.">
        <title>101 Dothideomycetes genomes: a test case for predicting lifestyles and emergence of pathogens.</title>
        <authorList>
            <person name="Haridas S."/>
            <person name="Albert R."/>
            <person name="Binder M."/>
            <person name="Bloem J."/>
            <person name="Labutti K."/>
            <person name="Salamov A."/>
            <person name="Andreopoulos B."/>
            <person name="Baker S."/>
            <person name="Barry K."/>
            <person name="Bills G."/>
            <person name="Bluhm B."/>
            <person name="Cannon C."/>
            <person name="Castanera R."/>
            <person name="Culley D."/>
            <person name="Daum C."/>
            <person name="Ezra D."/>
            <person name="Gonzalez J."/>
            <person name="Henrissat B."/>
            <person name="Kuo A."/>
            <person name="Liang C."/>
            <person name="Lipzen A."/>
            <person name="Lutzoni F."/>
            <person name="Magnuson J."/>
            <person name="Mondo S."/>
            <person name="Nolan M."/>
            <person name="Ohm R."/>
            <person name="Pangilinan J."/>
            <person name="Park H.-J."/>
            <person name="Ramirez L."/>
            <person name="Alfaro M."/>
            <person name="Sun H."/>
            <person name="Tritt A."/>
            <person name="Yoshinaga Y."/>
            <person name="Zwiers L.-H."/>
            <person name="Turgeon B."/>
            <person name="Goodwin S."/>
            <person name="Spatafora J."/>
            <person name="Crous P."/>
            <person name="Grigoriev I."/>
        </authorList>
    </citation>
    <scope>NUCLEOTIDE SEQUENCE</scope>
    <source>
        <strain evidence="11 13">CBS 304.34</strain>
    </source>
</reference>
<dbReference type="RefSeq" id="XP_033582540.1">
    <property type="nucleotide sequence ID" value="XM_033727681.1"/>
</dbReference>
<dbReference type="InterPro" id="IPR036291">
    <property type="entry name" value="NAD(P)-bd_dom_sf"/>
</dbReference>
<evidence type="ECO:0000256" key="6">
    <source>
        <dbReference type="ARBA" id="ARBA00023027"/>
    </source>
</evidence>
<feature type="domain" description="6-phosphogluconate dehydrogenase NADP-binding" evidence="9">
    <location>
        <begin position="4"/>
        <end position="157"/>
    </location>
</feature>
<keyword evidence="4" id="KW-0101">Branched-chain amino acid catabolism</keyword>
<comment type="pathway">
    <text evidence="1">Amino-acid degradation; L-valine degradation.</text>
</comment>
<accession>A0A6A6Z395</accession>
<dbReference type="GO" id="GO:0051287">
    <property type="term" value="F:NAD binding"/>
    <property type="evidence" value="ECO:0007669"/>
    <property type="project" value="InterPro"/>
</dbReference>
<evidence type="ECO:0000256" key="4">
    <source>
        <dbReference type="ARBA" id="ARBA00022456"/>
    </source>
</evidence>
<evidence type="ECO:0000256" key="7">
    <source>
        <dbReference type="ARBA" id="ARBA00049197"/>
    </source>
</evidence>
<dbReference type="Proteomes" id="UP000504636">
    <property type="component" value="Unplaced"/>
</dbReference>
<keyword evidence="12" id="KW-1185">Reference proteome</keyword>
<dbReference type="EC" id="1.1.1.31" evidence="3"/>
<evidence type="ECO:0000256" key="1">
    <source>
        <dbReference type="ARBA" id="ARBA00005109"/>
    </source>
</evidence>
<dbReference type="SUPFAM" id="SSF51735">
    <property type="entry name" value="NAD(P)-binding Rossmann-fold domains"/>
    <property type="match status" value="1"/>
</dbReference>
<dbReference type="EMBL" id="MU003694">
    <property type="protein sequence ID" value="KAF2815576.1"/>
    <property type="molecule type" value="Genomic_DNA"/>
</dbReference>
<name>A0A6A6Z395_9PEZI</name>
<comment type="catalytic activity">
    <reaction evidence="7">
        <text>3-hydroxy-2-methylpropanoate + NAD(+) = 2-methyl-3-oxopropanoate + NADH + H(+)</text>
        <dbReference type="Rhea" id="RHEA:17681"/>
        <dbReference type="ChEBI" id="CHEBI:11805"/>
        <dbReference type="ChEBI" id="CHEBI:15378"/>
        <dbReference type="ChEBI" id="CHEBI:57540"/>
        <dbReference type="ChEBI" id="CHEBI:57700"/>
        <dbReference type="ChEBI" id="CHEBI:57945"/>
        <dbReference type="EC" id="1.1.1.31"/>
    </reaction>
</comment>
<dbReference type="Pfam" id="PF03446">
    <property type="entry name" value="NAD_binding_2"/>
    <property type="match status" value="1"/>
</dbReference>
<dbReference type="FunFam" id="1.10.1040.10:FF:000006">
    <property type="entry name" value="3-hydroxyisobutyrate dehydrogenase"/>
    <property type="match status" value="1"/>
</dbReference>
<dbReference type="GO" id="GO:0006574">
    <property type="term" value="P:L-valine catabolic process"/>
    <property type="evidence" value="ECO:0007669"/>
    <property type="project" value="TreeGrafter"/>
</dbReference>
<dbReference type="Gene3D" id="1.10.1040.10">
    <property type="entry name" value="N-(1-d-carboxylethyl)-l-norvaline Dehydrogenase, domain 2"/>
    <property type="match status" value="1"/>
</dbReference>
<dbReference type="PROSITE" id="PS00895">
    <property type="entry name" value="3_HYDROXYISOBUT_DH"/>
    <property type="match status" value="1"/>
</dbReference>
<dbReference type="GeneID" id="54468574"/>
<evidence type="ECO:0000256" key="5">
    <source>
        <dbReference type="ARBA" id="ARBA00023002"/>
    </source>
</evidence>
<evidence type="ECO:0000256" key="2">
    <source>
        <dbReference type="ARBA" id="ARBA00006013"/>
    </source>
</evidence>
<dbReference type="OrthoDB" id="21615at2759"/>
<evidence type="ECO:0000259" key="9">
    <source>
        <dbReference type="Pfam" id="PF03446"/>
    </source>
</evidence>
<evidence type="ECO:0000256" key="3">
    <source>
        <dbReference type="ARBA" id="ARBA00012991"/>
    </source>
</evidence>
<evidence type="ECO:0000256" key="8">
    <source>
        <dbReference type="PIRSR" id="PIRSR000103-1"/>
    </source>
</evidence>
<organism evidence="11">
    <name type="scientific">Mytilinidion resinicola</name>
    <dbReference type="NCBI Taxonomy" id="574789"/>
    <lineage>
        <taxon>Eukaryota</taxon>
        <taxon>Fungi</taxon>
        <taxon>Dikarya</taxon>
        <taxon>Ascomycota</taxon>
        <taxon>Pezizomycotina</taxon>
        <taxon>Dothideomycetes</taxon>
        <taxon>Pleosporomycetidae</taxon>
        <taxon>Mytilinidiales</taxon>
        <taxon>Mytilinidiaceae</taxon>
        <taxon>Mytilinidion</taxon>
    </lineage>
</organism>
<dbReference type="PIRSF" id="PIRSF000103">
    <property type="entry name" value="HIBADH"/>
    <property type="match status" value="1"/>
</dbReference>
<evidence type="ECO:0000259" key="10">
    <source>
        <dbReference type="Pfam" id="PF14833"/>
    </source>
</evidence>
<dbReference type="InterPro" id="IPR006115">
    <property type="entry name" value="6PGDH_NADP-bd"/>
</dbReference>
<dbReference type="PANTHER" id="PTHR22981">
    <property type="entry name" value="3-HYDROXYISOBUTYRATE DEHYDROGENASE-RELATED"/>
    <property type="match status" value="1"/>
</dbReference>
<evidence type="ECO:0000313" key="12">
    <source>
        <dbReference type="Proteomes" id="UP000504636"/>
    </source>
</evidence>
<dbReference type="Pfam" id="PF14833">
    <property type="entry name" value="NAD_binding_11"/>
    <property type="match status" value="1"/>
</dbReference>
<dbReference type="SUPFAM" id="SSF48179">
    <property type="entry name" value="6-phosphogluconate dehydrogenase C-terminal domain-like"/>
    <property type="match status" value="1"/>
</dbReference>
<comment type="similarity">
    <text evidence="2">Belongs to the HIBADH-related family. 3-hydroxyisobutyrate dehydrogenase subfamily.</text>
</comment>
<protein>
    <recommendedName>
        <fullName evidence="3">3-hydroxyisobutyrate dehydrogenase</fullName>
        <ecNumber evidence="3">1.1.1.31</ecNumber>
    </recommendedName>
</protein>
<dbReference type="AlphaFoldDB" id="A0A6A6Z395"/>
<reference evidence="13" key="3">
    <citation type="submission" date="2025-04" db="UniProtKB">
        <authorList>
            <consortium name="RefSeq"/>
        </authorList>
    </citation>
    <scope>IDENTIFICATION</scope>
    <source>
        <strain evidence="13">CBS 304.34</strain>
    </source>
</reference>
<reference evidence="13" key="2">
    <citation type="submission" date="2020-04" db="EMBL/GenBank/DDBJ databases">
        <authorList>
            <consortium name="NCBI Genome Project"/>
        </authorList>
    </citation>
    <scope>NUCLEOTIDE SEQUENCE</scope>
    <source>
        <strain evidence="13">CBS 304.34</strain>
    </source>
</reference>
<feature type="domain" description="3-hydroxyisobutyrate dehydrogenase-like NAD-binding" evidence="10">
    <location>
        <begin position="190"/>
        <end position="316"/>
    </location>
</feature>
<dbReference type="GO" id="GO:0008442">
    <property type="term" value="F:3-hydroxyisobutyrate dehydrogenase activity"/>
    <property type="evidence" value="ECO:0007669"/>
    <property type="project" value="UniProtKB-EC"/>
</dbReference>
<dbReference type="InterPro" id="IPR015815">
    <property type="entry name" value="HIBADH-related"/>
</dbReference>
<dbReference type="InterPro" id="IPR029154">
    <property type="entry name" value="HIBADH-like_NADP-bd"/>
</dbReference>
<proteinExistence type="inferred from homology"/>
<feature type="active site" evidence="8">
    <location>
        <position position="196"/>
    </location>
</feature>
<dbReference type="Gene3D" id="3.40.50.720">
    <property type="entry name" value="NAD(P)-binding Rossmann-like Domain"/>
    <property type="match status" value="1"/>
</dbReference>
<keyword evidence="5" id="KW-0560">Oxidoreductase</keyword>
<sequence length="322" mass="34363">MEQNIGFIGLGAMGYPMAKNIRTKMSRQSNLWVYDVQREVCERFAQEFKDSGPISIANSAKEVAQNALTIATIVPTGHHVRQVYLGELSGVTAAKGLPHDKERLYLECSTIDMATARDVGQKLEGMGMGRYVDCPVSGGVPAAHSGTLSMLVGASKPTPGEAERGVSKRLQDLLLWMGDAKKHFYCGDLGSGLAAKICNNYLSCTILLANAEAMATGVKLGLDPKILYQVIANSTGQNFMCDHVCPVPGVVPHAPSSNGYKLGFKAQMLSKDVGLGIEAANSVNIKPSIGEAAIAVFDQVGKDERCIDHDASVVYRFLGGPE</sequence>
<dbReference type="GO" id="GO:0050661">
    <property type="term" value="F:NADP binding"/>
    <property type="evidence" value="ECO:0007669"/>
    <property type="project" value="InterPro"/>
</dbReference>